<dbReference type="InterPro" id="IPR036010">
    <property type="entry name" value="2Fe-2S_ferredoxin-like_sf"/>
</dbReference>
<feature type="domain" description="2Fe-2S ferredoxin-type" evidence="1">
    <location>
        <begin position="43"/>
        <end position="92"/>
    </location>
</feature>
<dbReference type="Proteomes" id="UP000679126">
    <property type="component" value="Unassembled WGS sequence"/>
</dbReference>
<dbReference type="InterPro" id="IPR001041">
    <property type="entry name" value="2Fe-2S_ferredoxin-type"/>
</dbReference>
<sequence>MHEVISFRVVLEGEEHLVKTHRHEYRSLMALVRDRLFPEDFGECGGIGRCGTCQVRLNDAPAVAGMDRNEAATLSKNGVEDPLVRLSCQVPVDAALHGATVTLLSFS</sequence>
<name>A0ABS3YHH2_9BACT</name>
<dbReference type="RefSeq" id="WP_209147250.1">
    <property type="nucleotide sequence ID" value="NZ_JAGHKP010000003.1"/>
</dbReference>
<reference evidence="3" key="1">
    <citation type="submission" date="2021-03" db="EMBL/GenBank/DDBJ databases">
        <title>Assistant Professor.</title>
        <authorList>
            <person name="Huq M.A."/>
        </authorList>
    </citation>
    <scope>NUCLEOTIDE SEQUENCE [LARGE SCALE GENOMIC DNA]</scope>
    <source>
        <strain evidence="3">MAH-28</strain>
    </source>
</reference>
<comment type="caution">
    <text evidence="2">The sequence shown here is derived from an EMBL/GenBank/DDBJ whole genome shotgun (WGS) entry which is preliminary data.</text>
</comment>
<evidence type="ECO:0000259" key="1">
    <source>
        <dbReference type="Pfam" id="PF00111"/>
    </source>
</evidence>
<gene>
    <name evidence="2" type="ORF">J7I43_18035</name>
</gene>
<accession>A0ABS3YHH2</accession>
<evidence type="ECO:0000313" key="3">
    <source>
        <dbReference type="Proteomes" id="UP000679126"/>
    </source>
</evidence>
<dbReference type="SUPFAM" id="SSF54292">
    <property type="entry name" value="2Fe-2S ferredoxin-like"/>
    <property type="match status" value="1"/>
</dbReference>
<proteinExistence type="predicted"/>
<dbReference type="InterPro" id="IPR012675">
    <property type="entry name" value="Beta-grasp_dom_sf"/>
</dbReference>
<protein>
    <submittedName>
        <fullName evidence="2">2Fe-2S iron-sulfur cluster binding domain-containing protein</fullName>
    </submittedName>
</protein>
<evidence type="ECO:0000313" key="2">
    <source>
        <dbReference type="EMBL" id="MBO9154131.1"/>
    </source>
</evidence>
<dbReference type="Pfam" id="PF00111">
    <property type="entry name" value="Fer2"/>
    <property type="match status" value="1"/>
</dbReference>
<keyword evidence="3" id="KW-1185">Reference proteome</keyword>
<dbReference type="EMBL" id="JAGHKP010000003">
    <property type="protein sequence ID" value="MBO9154131.1"/>
    <property type="molecule type" value="Genomic_DNA"/>
</dbReference>
<dbReference type="Gene3D" id="3.10.20.30">
    <property type="match status" value="1"/>
</dbReference>
<organism evidence="2 3">
    <name type="scientific">Chitinophaga chungangae</name>
    <dbReference type="NCBI Taxonomy" id="2821488"/>
    <lineage>
        <taxon>Bacteria</taxon>
        <taxon>Pseudomonadati</taxon>
        <taxon>Bacteroidota</taxon>
        <taxon>Chitinophagia</taxon>
        <taxon>Chitinophagales</taxon>
        <taxon>Chitinophagaceae</taxon>
        <taxon>Chitinophaga</taxon>
    </lineage>
</organism>